<organism evidence="4 5">
    <name type="scientific">Ectothiorhodospira magna</name>
    <dbReference type="NCBI Taxonomy" id="867345"/>
    <lineage>
        <taxon>Bacteria</taxon>
        <taxon>Pseudomonadati</taxon>
        <taxon>Pseudomonadota</taxon>
        <taxon>Gammaproteobacteria</taxon>
        <taxon>Chromatiales</taxon>
        <taxon>Ectothiorhodospiraceae</taxon>
        <taxon>Ectothiorhodospira</taxon>
    </lineage>
</organism>
<evidence type="ECO:0000259" key="3">
    <source>
        <dbReference type="Pfam" id="PF07282"/>
    </source>
</evidence>
<dbReference type="AlphaFoldDB" id="A0A1H9GAY3"/>
<dbReference type="OrthoDB" id="501880at2"/>
<evidence type="ECO:0000256" key="1">
    <source>
        <dbReference type="ARBA" id="ARBA00023125"/>
    </source>
</evidence>
<dbReference type="GO" id="GO:0003677">
    <property type="term" value="F:DNA binding"/>
    <property type="evidence" value="ECO:0007669"/>
    <property type="project" value="UniProtKB-KW"/>
</dbReference>
<dbReference type="RefSeq" id="WP_143339779.1">
    <property type="nucleotide sequence ID" value="NZ_FOFO01000034.1"/>
</dbReference>
<evidence type="ECO:0000313" key="4">
    <source>
        <dbReference type="EMBL" id="SEQ47220.1"/>
    </source>
</evidence>
<keyword evidence="1 4" id="KW-0238">DNA-binding</keyword>
<feature type="region of interest" description="Disordered" evidence="2">
    <location>
        <begin position="126"/>
        <end position="148"/>
    </location>
</feature>
<dbReference type="STRING" id="867345.SAMN05421693_13423"/>
<proteinExistence type="predicted"/>
<gene>
    <name evidence="4" type="ORF">SAMN05421693_13423</name>
</gene>
<sequence length="148" mass="16421">DLTAPMASKSFGKNINRRLASWTKGVIAEALDSVSSRRGSTVVLVNPAYTSQMDSRTGCLDGKRRGDQFYCSDGVVLQADQNAARNVLARLFDPDIERFTPFKRVKAILLERTERLRLGLLNQDSSCSPAQTRALSTESESPNEHFRV</sequence>
<name>A0A1H9GAY3_9GAMM</name>
<feature type="non-terminal residue" evidence="4">
    <location>
        <position position="1"/>
    </location>
</feature>
<protein>
    <submittedName>
        <fullName evidence="4">Putative transposase DNA-binding domain-containing protein</fullName>
    </submittedName>
</protein>
<accession>A0A1H9GAY3</accession>
<evidence type="ECO:0000256" key="2">
    <source>
        <dbReference type="SAM" id="MobiDB-lite"/>
    </source>
</evidence>
<dbReference type="EMBL" id="FOFO01000034">
    <property type="protein sequence ID" value="SEQ47220.1"/>
    <property type="molecule type" value="Genomic_DNA"/>
</dbReference>
<dbReference type="Proteomes" id="UP000199496">
    <property type="component" value="Unassembled WGS sequence"/>
</dbReference>
<keyword evidence="5" id="KW-1185">Reference proteome</keyword>
<dbReference type="InterPro" id="IPR010095">
    <property type="entry name" value="Cas12f1-like_TNB"/>
</dbReference>
<dbReference type="Pfam" id="PF07282">
    <property type="entry name" value="Cas12f1-like_TNB"/>
    <property type="match status" value="1"/>
</dbReference>
<reference evidence="4 5" key="1">
    <citation type="submission" date="2016-10" db="EMBL/GenBank/DDBJ databases">
        <authorList>
            <person name="de Groot N.N."/>
        </authorList>
    </citation>
    <scope>NUCLEOTIDE SEQUENCE [LARGE SCALE GENOMIC DNA]</scope>
    <source>
        <strain evidence="4 5">B7-7</strain>
    </source>
</reference>
<feature type="compositionally biased region" description="Polar residues" evidence="2">
    <location>
        <begin position="126"/>
        <end position="140"/>
    </location>
</feature>
<evidence type="ECO:0000313" key="5">
    <source>
        <dbReference type="Proteomes" id="UP000199496"/>
    </source>
</evidence>
<feature type="domain" description="Cas12f1-like TNB" evidence="3">
    <location>
        <begin position="29"/>
        <end position="87"/>
    </location>
</feature>